<feature type="transmembrane region" description="Helical" evidence="5">
    <location>
        <begin position="118"/>
        <end position="142"/>
    </location>
</feature>
<accession>A0A1S3HD92</accession>
<dbReference type="Gene3D" id="1.20.140.150">
    <property type="match status" value="1"/>
</dbReference>
<dbReference type="KEGG" id="lak:106153615"/>
<dbReference type="AlphaFoldDB" id="A0A1S3HD92"/>
<protein>
    <submittedName>
        <fullName evidence="7">Uncharacterized protein LOC106153615</fullName>
    </submittedName>
</protein>
<keyword evidence="3 5" id="KW-1133">Transmembrane helix</keyword>
<dbReference type="GeneID" id="106153615"/>
<dbReference type="RefSeq" id="XP_013383064.1">
    <property type="nucleotide sequence ID" value="XM_013527610.2"/>
</dbReference>
<evidence type="ECO:0000313" key="6">
    <source>
        <dbReference type="Proteomes" id="UP000085678"/>
    </source>
</evidence>
<dbReference type="InParanoid" id="A0A1S3HD92"/>
<dbReference type="Pfam" id="PF13903">
    <property type="entry name" value="Claudin_2"/>
    <property type="match status" value="1"/>
</dbReference>
<dbReference type="Proteomes" id="UP000085678">
    <property type="component" value="Unplaced"/>
</dbReference>
<evidence type="ECO:0000256" key="1">
    <source>
        <dbReference type="ARBA" id="ARBA00004141"/>
    </source>
</evidence>
<dbReference type="InterPro" id="IPR004031">
    <property type="entry name" value="PMP22/EMP/MP20/Claudin"/>
</dbReference>
<comment type="subcellular location">
    <subcellularLocation>
        <location evidence="1">Membrane</location>
        <topology evidence="1">Multi-pass membrane protein</topology>
    </subcellularLocation>
</comment>
<evidence type="ECO:0000313" key="7">
    <source>
        <dbReference type="RefSeq" id="XP_013383064.1"/>
    </source>
</evidence>
<gene>
    <name evidence="7" type="primary">LOC106153615</name>
</gene>
<dbReference type="GO" id="GO:0005886">
    <property type="term" value="C:plasma membrane"/>
    <property type="evidence" value="ECO:0007669"/>
    <property type="project" value="TreeGrafter"/>
</dbReference>
<feature type="transmembrane region" description="Helical" evidence="5">
    <location>
        <begin position="199"/>
        <end position="226"/>
    </location>
</feature>
<dbReference type="PANTHER" id="PTHR10671:SF108">
    <property type="entry name" value="CLAUDIN FAMILY PROTEIN-RELATED"/>
    <property type="match status" value="1"/>
</dbReference>
<evidence type="ECO:0000256" key="4">
    <source>
        <dbReference type="ARBA" id="ARBA00023136"/>
    </source>
</evidence>
<name>A0A1S3HD92_LINAN</name>
<reference evidence="7" key="1">
    <citation type="submission" date="2025-08" db="UniProtKB">
        <authorList>
            <consortium name="RefSeq"/>
        </authorList>
    </citation>
    <scope>IDENTIFICATION</scope>
    <source>
        <tissue evidence="7">Gonads</tissue>
    </source>
</reference>
<dbReference type="PANTHER" id="PTHR10671">
    <property type="entry name" value="EPITHELIAL MEMBRANE PROTEIN-RELATED"/>
    <property type="match status" value="1"/>
</dbReference>
<organism evidence="6 7">
    <name type="scientific">Lingula anatina</name>
    <name type="common">Brachiopod</name>
    <name type="synonym">Lingula unguis</name>
    <dbReference type="NCBI Taxonomy" id="7574"/>
    <lineage>
        <taxon>Eukaryota</taxon>
        <taxon>Metazoa</taxon>
        <taxon>Spiralia</taxon>
        <taxon>Lophotrochozoa</taxon>
        <taxon>Brachiopoda</taxon>
        <taxon>Linguliformea</taxon>
        <taxon>Lingulata</taxon>
        <taxon>Lingulida</taxon>
        <taxon>Linguloidea</taxon>
        <taxon>Lingulidae</taxon>
        <taxon>Lingula</taxon>
    </lineage>
</organism>
<dbReference type="OrthoDB" id="6126739at2759"/>
<evidence type="ECO:0000256" key="5">
    <source>
        <dbReference type="SAM" id="Phobius"/>
    </source>
</evidence>
<dbReference type="InterPro" id="IPR050579">
    <property type="entry name" value="PMP-22/EMP/MP20-like"/>
</dbReference>
<keyword evidence="6" id="KW-1185">Reference proteome</keyword>
<proteinExistence type="predicted"/>
<feature type="transmembrane region" description="Helical" evidence="5">
    <location>
        <begin position="21"/>
        <end position="42"/>
    </location>
</feature>
<evidence type="ECO:0000256" key="2">
    <source>
        <dbReference type="ARBA" id="ARBA00022692"/>
    </source>
</evidence>
<feature type="transmembrane region" description="Helical" evidence="5">
    <location>
        <begin position="154"/>
        <end position="179"/>
    </location>
</feature>
<keyword evidence="4 5" id="KW-0472">Membrane</keyword>
<sequence length="257" mass="28309">MTRRSDSVPDPKAMGPNPEHYQAAFAPCVFVAVALILVTIGLGTDAWYRYATEANAVDTDPLHNREFGLWRTCFYNWPTGAMSRVKLVPPYLVCIDEVPETANSSNVLYSRMKGMVRVTMACVLASAGVLLLTLVVITLGYWRHLVPQVNVRQITWAAGGFSLLGGCLEMAGLISFIALRDMEQEGKGLGNSYYTSYGWSFIISWVGAIFAVLAGFTFFYVAYLMLLDYKYIKSITFPGGFTEETSQNGSSLAGPRV</sequence>
<keyword evidence="2 5" id="KW-0812">Transmembrane</keyword>
<evidence type="ECO:0000256" key="3">
    <source>
        <dbReference type="ARBA" id="ARBA00022989"/>
    </source>
</evidence>